<reference evidence="2" key="1">
    <citation type="submission" date="2016-11" db="UniProtKB">
        <authorList>
            <consortium name="WormBaseParasite"/>
        </authorList>
    </citation>
    <scope>IDENTIFICATION</scope>
</reference>
<accession>A0A1I8B671</accession>
<protein>
    <submittedName>
        <fullName evidence="2">SERPIN domain-containing protein</fullName>
    </submittedName>
</protein>
<dbReference type="Proteomes" id="UP000095281">
    <property type="component" value="Unplaced"/>
</dbReference>
<organism evidence="1 2">
    <name type="scientific">Meloidogyne hapla</name>
    <name type="common">Root-knot nematode worm</name>
    <dbReference type="NCBI Taxonomy" id="6305"/>
    <lineage>
        <taxon>Eukaryota</taxon>
        <taxon>Metazoa</taxon>
        <taxon>Ecdysozoa</taxon>
        <taxon>Nematoda</taxon>
        <taxon>Chromadorea</taxon>
        <taxon>Rhabditida</taxon>
        <taxon>Tylenchina</taxon>
        <taxon>Tylenchomorpha</taxon>
        <taxon>Tylenchoidea</taxon>
        <taxon>Meloidogynidae</taxon>
        <taxon>Meloidogyninae</taxon>
        <taxon>Meloidogyne</taxon>
    </lineage>
</organism>
<dbReference type="AlphaFoldDB" id="A0A1I8B671"/>
<evidence type="ECO:0000313" key="2">
    <source>
        <dbReference type="WBParaSite" id="MhA1_Contig1461.frz3.gene2"/>
    </source>
</evidence>
<sequence>MENVQSFLQKFGDLASANADVLDKLGKFGIKTFALLKLTGPIGTLLLEGMSGVFIDGSKDLKAIKLLHDTVKKEFDLLSSQVESITQRNDYSQFMFTYSDKIEQGINMVTLYFKWATDDEYKSTNSSIKEQLKIQCNNHNSPIEMITVR</sequence>
<proteinExistence type="predicted"/>
<keyword evidence="1" id="KW-1185">Reference proteome</keyword>
<evidence type="ECO:0000313" key="1">
    <source>
        <dbReference type="Proteomes" id="UP000095281"/>
    </source>
</evidence>
<name>A0A1I8B671_MELHA</name>
<dbReference type="WBParaSite" id="MhA1_Contig1461.frz3.gene2">
    <property type="protein sequence ID" value="MhA1_Contig1461.frz3.gene2"/>
    <property type="gene ID" value="MhA1_Contig1461.frz3.gene2"/>
</dbReference>